<sequence length="100" mass="10853">MSGMADNGPVYFNGDFGTGDPSKRWVAEGSIENEIAFYQRIFSGGSVIRFPSEAEIRNAYETLTAGGQILKPITKTAVGGFIAAVKDRNGIKWTLQYDKG</sequence>
<comment type="caution">
    <text evidence="1">The sequence shown here is derived from an EMBL/GenBank/DDBJ whole genome shotgun (WGS) entry which is preliminary data.</text>
</comment>
<accession>A0ABS3W7R3</accession>
<gene>
    <name evidence="1" type="ORF">I8J29_09115</name>
</gene>
<dbReference type="Proteomes" id="UP000670947">
    <property type="component" value="Unassembled WGS sequence"/>
</dbReference>
<name>A0ABS3W7R3_9BACL</name>
<protein>
    <recommendedName>
        <fullName evidence="3">VOC domain-containing protein</fullName>
    </recommendedName>
</protein>
<dbReference type="RefSeq" id="WP_208847303.1">
    <property type="nucleotide sequence ID" value="NZ_JAGGDJ010000004.1"/>
</dbReference>
<proteinExistence type="predicted"/>
<evidence type="ECO:0000313" key="2">
    <source>
        <dbReference type="Proteomes" id="UP000670947"/>
    </source>
</evidence>
<dbReference type="SUPFAM" id="SSF54593">
    <property type="entry name" value="Glyoxalase/Bleomycin resistance protein/Dihydroxybiphenyl dioxygenase"/>
    <property type="match status" value="1"/>
</dbReference>
<evidence type="ECO:0000313" key="1">
    <source>
        <dbReference type="EMBL" id="MBO7744352.1"/>
    </source>
</evidence>
<reference evidence="1 2" key="1">
    <citation type="submission" date="2021-03" db="EMBL/GenBank/DDBJ databases">
        <title>Paenibacillus artemisicola MWE-103 whole genome sequence.</title>
        <authorList>
            <person name="Ham Y.J."/>
        </authorList>
    </citation>
    <scope>NUCLEOTIDE SEQUENCE [LARGE SCALE GENOMIC DNA]</scope>
    <source>
        <strain evidence="1 2">MWE-103</strain>
    </source>
</reference>
<evidence type="ECO:0008006" key="3">
    <source>
        <dbReference type="Google" id="ProtNLM"/>
    </source>
</evidence>
<dbReference type="Gene3D" id="3.30.720.110">
    <property type="match status" value="1"/>
</dbReference>
<keyword evidence="2" id="KW-1185">Reference proteome</keyword>
<organism evidence="1 2">
    <name type="scientific">Paenibacillus artemisiicola</name>
    <dbReference type="NCBI Taxonomy" id="1172618"/>
    <lineage>
        <taxon>Bacteria</taxon>
        <taxon>Bacillati</taxon>
        <taxon>Bacillota</taxon>
        <taxon>Bacilli</taxon>
        <taxon>Bacillales</taxon>
        <taxon>Paenibacillaceae</taxon>
        <taxon>Paenibacillus</taxon>
    </lineage>
</organism>
<dbReference type="InterPro" id="IPR029068">
    <property type="entry name" value="Glyas_Bleomycin-R_OHBP_Dase"/>
</dbReference>
<dbReference type="EMBL" id="JAGGDJ010000004">
    <property type="protein sequence ID" value="MBO7744352.1"/>
    <property type="molecule type" value="Genomic_DNA"/>
</dbReference>